<dbReference type="PANTHER" id="PTHR13043:SF1">
    <property type="entry name" value="EXOCYST COMPLEX COMPONENT 2"/>
    <property type="match status" value="1"/>
</dbReference>
<feature type="compositionally biased region" description="Polar residues" evidence="5">
    <location>
        <begin position="54"/>
        <end position="63"/>
    </location>
</feature>
<evidence type="ECO:0000313" key="9">
    <source>
        <dbReference type="Proteomes" id="UP000012960"/>
    </source>
</evidence>
<evidence type="ECO:0000256" key="2">
    <source>
        <dbReference type="ARBA" id="ARBA00022448"/>
    </source>
</evidence>
<sequence length="1108" mass="125020">MASDSDIDEDELLQIALKEQAQREVNYKRPSAKASKPVVNLIQPPPPPHFMAQDQHQQRNPNPRANPVPGKQPPQQHQRKASRGGGVDDDDDSDVEMLSISSGDEDSSKDRAAPQRGRSGEHRASRDDLDLGTDDDEPSSWKRVDEAELARRVREMRETRAAPGAQGLEQKTAPMARKGLANLQSLPRGVEVLDPLGLGVIDNKSLRLITDASVSSPVSRERSGTLDPTVREKVIYSSPHFDPKIFLSRVHQETSAADLESGALTLKNDLKGRTQQKKQLVKENFDCFVSCKTTIDDIQSKLRQIEDDPEGAGTARLYEATQNISQVANHAFQPLFERQVQAEKIRSVQGMLQRFRTLFNLPSSIRGSIAKGEYDLAVREYRKAKSIVLPSHVGILKRVLEEVEKVMHEFRGMLYKSMEDPELDLADLENIVRLLLELEPSSDPVWRYLNIQNRRIRSLLEKCTLNHEGQMEILHNEIREKVKSDARWRQLQEDSNKLLDTESPLDDSPEVDMHPDVEEVDALRGRYIHMLNSVLIHHIPAFWRLSLSVFSGKFAKVTTGGVLLDSETNAKPALSKNEEKVGEIKYSTHTLEEVAAMIQGTITAFEAKVQSTFRDFDESNILRPYMSDAIKEIAKACQTLESKESAPSSAVEALHALYFEITKIYILRLCSWMRATTKEISKDETWTPLTTLERNRSPYAISYLPLAFQAMTISAMDQIDIMVQSLRNETTKYQYVFEHIQEIQESVRLAFLNSFLDFAGCLERIGTELSQKRSSKKNSHLQNGYLHSLEKDSSILYGGRAAASDFHKKLLIVLSNIGYCKDELSHGLYSRYKHIWLQYRDKDEQKADMRDLVTSFSALEEKVLGQYTCAKSDLIRDAAQIYLLNSGIQWGGAPSVKGIRDATIDLLHILVGVHAEVFFGAKPLLEKILGILVEGLIDTFISLFDEHKNKDLKVLDTNGFCQLMLELEYFETVLNTYFSPQAHEALKRLQGLLLEKACESATEPSENPGHQRRSTRGSEDAMVEDRQSTVSPDDLLVLAQQYSSEILESELERTRLNIVCFMESSLQPASFTGPPKPAFASHQGSVASPSYRRQQTVGSPAYSRQRRK</sequence>
<feature type="compositionally biased region" description="Basic and acidic residues" evidence="5">
    <location>
        <begin position="106"/>
        <end position="129"/>
    </location>
</feature>
<keyword evidence="9" id="KW-1185">Reference proteome</keyword>
<dbReference type="OrthoDB" id="26242at2759"/>
<keyword evidence="2 4" id="KW-0813">Transport</keyword>
<dbReference type="GO" id="GO:0006893">
    <property type="term" value="P:Golgi to plasma membrane transport"/>
    <property type="evidence" value="ECO:0000318"/>
    <property type="project" value="GO_Central"/>
</dbReference>
<comment type="similarity">
    <text evidence="1 4">Belongs to the SEC5 family.</text>
</comment>
<accession>A0A804JKY7</accession>
<proteinExistence type="inferred from homology"/>
<comment type="subunit">
    <text evidence="4">Component of the exocyst complex.</text>
</comment>
<evidence type="ECO:0000256" key="4">
    <source>
        <dbReference type="RuleBase" id="RU365069"/>
    </source>
</evidence>
<dbReference type="EnsemblPlants" id="Ma06_t27150.1">
    <property type="protein sequence ID" value="Ma06_p27150.1"/>
    <property type="gene ID" value="Ma06_g27150"/>
</dbReference>
<feature type="region of interest" description="Disordered" evidence="5">
    <location>
        <begin position="22"/>
        <end position="144"/>
    </location>
</feature>
<dbReference type="Gramene" id="Ma06_t27150.1">
    <property type="protein sequence ID" value="Ma06_p27150.1"/>
    <property type="gene ID" value="Ma06_g27150"/>
</dbReference>
<reference evidence="7" key="1">
    <citation type="submission" date="2021-03" db="EMBL/GenBank/DDBJ databases">
        <authorList>
            <consortium name="Genoscope - CEA"/>
            <person name="William W."/>
        </authorList>
    </citation>
    <scope>NUCLEOTIDE SEQUENCE</scope>
    <source>
        <strain evidence="7">Doubled-haploid Pahang</strain>
    </source>
</reference>
<dbReference type="InterPro" id="IPR039481">
    <property type="entry name" value="EXOC2/Sec5_N_dom"/>
</dbReference>
<evidence type="ECO:0000256" key="5">
    <source>
        <dbReference type="SAM" id="MobiDB-lite"/>
    </source>
</evidence>
<feature type="compositionally biased region" description="Basic and acidic residues" evidence="5">
    <location>
        <begin position="1016"/>
        <end position="1027"/>
    </location>
</feature>
<feature type="region of interest" description="Disordered" evidence="5">
    <location>
        <begin position="1070"/>
        <end position="1108"/>
    </location>
</feature>
<feature type="region of interest" description="Disordered" evidence="5">
    <location>
        <begin position="1000"/>
        <end position="1029"/>
    </location>
</feature>
<evidence type="ECO:0000256" key="1">
    <source>
        <dbReference type="ARBA" id="ARBA00010578"/>
    </source>
</evidence>
<keyword evidence="4" id="KW-0653">Protein transport</keyword>
<reference evidence="8" key="2">
    <citation type="submission" date="2021-05" db="UniProtKB">
        <authorList>
            <consortium name="EnsemblPlants"/>
        </authorList>
    </citation>
    <scope>IDENTIFICATION</scope>
    <source>
        <strain evidence="8">subsp. malaccensis</strain>
    </source>
</reference>
<comment type="function">
    <text evidence="4">Component of the exocyst complex involved in the docking of exocytic vesicles with fusion sites on the plasma membrane.</text>
</comment>
<feature type="domain" description="Exocyst complex component EXOC2/Sec5 N-terminal" evidence="6">
    <location>
        <begin position="194"/>
        <end position="1061"/>
    </location>
</feature>
<dbReference type="GO" id="GO:0015031">
    <property type="term" value="P:protein transport"/>
    <property type="evidence" value="ECO:0007669"/>
    <property type="project" value="UniProtKB-KW"/>
</dbReference>
<dbReference type="Proteomes" id="UP000012960">
    <property type="component" value="Unplaced"/>
</dbReference>
<dbReference type="KEGG" id="mus:103989060"/>
<evidence type="ECO:0000259" key="6">
    <source>
        <dbReference type="Pfam" id="PF15469"/>
    </source>
</evidence>
<dbReference type="Pfam" id="PF15469">
    <property type="entry name" value="Sec5"/>
    <property type="match status" value="1"/>
</dbReference>
<dbReference type="InterPro" id="IPR029175">
    <property type="entry name" value="EXOC2/Sec5"/>
</dbReference>
<dbReference type="EMBL" id="HG996471">
    <property type="protein sequence ID" value="CAG1847537.1"/>
    <property type="molecule type" value="Genomic_DNA"/>
</dbReference>
<dbReference type="OMA" id="RMWMDVD"/>
<evidence type="ECO:0000313" key="7">
    <source>
        <dbReference type="EMBL" id="CAG1847537.1"/>
    </source>
</evidence>
<protein>
    <recommendedName>
        <fullName evidence="4">Exocyst complex component SEC5</fullName>
    </recommendedName>
</protein>
<evidence type="ECO:0000256" key="3">
    <source>
        <dbReference type="ARBA" id="ARBA00022483"/>
    </source>
</evidence>
<dbReference type="AlphaFoldDB" id="A0A804JKY7"/>
<keyword evidence="3 4" id="KW-0268">Exocytosis</keyword>
<dbReference type="FunCoup" id="A0A804JKY7">
    <property type="interactions" value="4235"/>
</dbReference>
<gene>
    <name evidence="7" type="ORF">GSMUA_173320.1</name>
</gene>
<organism evidence="8 9">
    <name type="scientific">Musa acuminata subsp. malaccensis</name>
    <name type="common">Wild banana</name>
    <name type="synonym">Musa malaccensis</name>
    <dbReference type="NCBI Taxonomy" id="214687"/>
    <lineage>
        <taxon>Eukaryota</taxon>
        <taxon>Viridiplantae</taxon>
        <taxon>Streptophyta</taxon>
        <taxon>Embryophyta</taxon>
        <taxon>Tracheophyta</taxon>
        <taxon>Spermatophyta</taxon>
        <taxon>Magnoliopsida</taxon>
        <taxon>Liliopsida</taxon>
        <taxon>Zingiberales</taxon>
        <taxon>Musaceae</taxon>
        <taxon>Musa</taxon>
    </lineage>
</organism>
<feature type="compositionally biased region" description="Polar residues" evidence="5">
    <location>
        <begin position="1082"/>
        <end position="1098"/>
    </location>
</feature>
<name>A0A804JKY7_MUSAM</name>
<dbReference type="GO" id="GO:0006887">
    <property type="term" value="P:exocytosis"/>
    <property type="evidence" value="ECO:0000318"/>
    <property type="project" value="GO_Central"/>
</dbReference>
<dbReference type="PANTHER" id="PTHR13043">
    <property type="entry name" value="EXOCYST COMPLEX COMPONENT SEC5"/>
    <property type="match status" value="1"/>
</dbReference>
<dbReference type="GO" id="GO:0000145">
    <property type="term" value="C:exocyst"/>
    <property type="evidence" value="ECO:0000318"/>
    <property type="project" value="GO_Central"/>
</dbReference>
<evidence type="ECO:0000313" key="8">
    <source>
        <dbReference type="EnsemblPlants" id="Ma06_p27150.1"/>
    </source>
</evidence>